<evidence type="ECO:0000313" key="15">
    <source>
        <dbReference type="Proteomes" id="UP000632886"/>
    </source>
</evidence>
<keyword evidence="15" id="KW-1185">Reference proteome</keyword>
<evidence type="ECO:0000256" key="5">
    <source>
        <dbReference type="ARBA" id="ARBA00022737"/>
    </source>
</evidence>
<evidence type="ECO:0000256" key="8">
    <source>
        <dbReference type="ARBA" id="ARBA00023136"/>
    </source>
</evidence>
<dbReference type="PANTHER" id="PTHR11890">
    <property type="entry name" value="INTERLEUKIN-1 RECEPTOR FAMILY MEMBER"/>
    <property type="match status" value="1"/>
</dbReference>
<dbReference type="EMBL" id="WBNK01000196">
    <property type="protein sequence ID" value="NXX90908.1"/>
    <property type="molecule type" value="Genomic_DNA"/>
</dbReference>
<evidence type="ECO:0000256" key="6">
    <source>
        <dbReference type="ARBA" id="ARBA00022801"/>
    </source>
</evidence>
<evidence type="ECO:0000256" key="10">
    <source>
        <dbReference type="ARBA" id="ARBA00023170"/>
    </source>
</evidence>
<dbReference type="PROSITE" id="PS50104">
    <property type="entry name" value="TIR"/>
    <property type="match status" value="1"/>
</dbReference>
<evidence type="ECO:0000313" key="14">
    <source>
        <dbReference type="EMBL" id="NXX90908.1"/>
    </source>
</evidence>
<keyword evidence="11" id="KW-0325">Glycoprotein</keyword>
<sequence length="162" mass="18883">DGKIYDAYVIYPQSHANEAGFVEYFVYQVMPDILENKCGYKLCIYGRDVYPGEDTASAIEKRMQKSRRLIILLTHQLVNCEEPAYDQHIALHNALIQNVTKVILLEMEKIGSSEKLQESLRFIIKQQGTVKWKEQHTVHPQSANSRFWKQVRYHMPPQLKSS</sequence>
<keyword evidence="3" id="KW-0812">Transmembrane</keyword>
<keyword evidence="5" id="KW-0677">Repeat</keyword>
<dbReference type="Gene3D" id="3.40.50.10140">
    <property type="entry name" value="Toll/interleukin-1 receptor homology (TIR) domain"/>
    <property type="match status" value="1"/>
</dbReference>
<dbReference type="GO" id="GO:0016020">
    <property type="term" value="C:membrane"/>
    <property type="evidence" value="ECO:0007669"/>
    <property type="project" value="UniProtKB-SubCell"/>
</dbReference>
<dbReference type="SMART" id="SM00255">
    <property type="entry name" value="TIR"/>
    <property type="match status" value="1"/>
</dbReference>
<comment type="subcellular location">
    <subcellularLocation>
        <location evidence="1">Membrane</location>
        <topology evidence="1">Single-pass type I membrane protein</topology>
    </subcellularLocation>
</comment>
<keyword evidence="4" id="KW-0732">Signal</keyword>
<feature type="domain" description="TIR" evidence="13">
    <location>
        <begin position="3"/>
        <end position="155"/>
    </location>
</feature>
<proteinExistence type="inferred from homology"/>
<protein>
    <submittedName>
        <fullName evidence="14">ILRL1 protein</fullName>
    </submittedName>
</protein>
<organism evidence="14 15">
    <name type="scientific">Centropus bengalensis</name>
    <name type="common">lesser coucal</name>
    <dbReference type="NCBI Taxonomy" id="1463675"/>
    <lineage>
        <taxon>Eukaryota</taxon>
        <taxon>Metazoa</taxon>
        <taxon>Chordata</taxon>
        <taxon>Craniata</taxon>
        <taxon>Vertebrata</taxon>
        <taxon>Euteleostomi</taxon>
        <taxon>Archelosauria</taxon>
        <taxon>Archosauria</taxon>
        <taxon>Dinosauria</taxon>
        <taxon>Saurischia</taxon>
        <taxon>Theropoda</taxon>
        <taxon>Coelurosauria</taxon>
        <taxon>Aves</taxon>
        <taxon>Neognathae</taxon>
        <taxon>Neoaves</taxon>
        <taxon>Otidimorphae</taxon>
        <taxon>Cuculiformes</taxon>
        <taxon>Centropidae</taxon>
        <taxon>Centropus</taxon>
    </lineage>
</organism>
<dbReference type="GO" id="GO:0016787">
    <property type="term" value="F:hydrolase activity"/>
    <property type="evidence" value="ECO:0007669"/>
    <property type="project" value="UniProtKB-KW"/>
</dbReference>
<feature type="non-terminal residue" evidence="14">
    <location>
        <position position="162"/>
    </location>
</feature>
<dbReference type="GO" id="GO:0002113">
    <property type="term" value="F:interleukin-33 binding"/>
    <property type="evidence" value="ECO:0007669"/>
    <property type="project" value="TreeGrafter"/>
</dbReference>
<dbReference type="PRINTS" id="PR01537">
    <property type="entry name" value="INTRLKN1R1F"/>
</dbReference>
<evidence type="ECO:0000256" key="12">
    <source>
        <dbReference type="ARBA" id="ARBA00023319"/>
    </source>
</evidence>
<keyword evidence="9" id="KW-1015">Disulfide bond</keyword>
<keyword evidence="12" id="KW-0393">Immunoglobulin domain</keyword>
<evidence type="ECO:0000256" key="3">
    <source>
        <dbReference type="ARBA" id="ARBA00022692"/>
    </source>
</evidence>
<evidence type="ECO:0000256" key="1">
    <source>
        <dbReference type="ARBA" id="ARBA00004479"/>
    </source>
</evidence>
<feature type="non-terminal residue" evidence="14">
    <location>
        <position position="1"/>
    </location>
</feature>
<dbReference type="InterPro" id="IPR015621">
    <property type="entry name" value="IL-1_rcpt_fam"/>
</dbReference>
<dbReference type="InterPro" id="IPR035897">
    <property type="entry name" value="Toll_tir_struct_dom_sf"/>
</dbReference>
<evidence type="ECO:0000256" key="11">
    <source>
        <dbReference type="ARBA" id="ARBA00023180"/>
    </source>
</evidence>
<reference evidence="14 15" key="1">
    <citation type="submission" date="2020-02" db="EMBL/GenBank/DDBJ databases">
        <title>Bird 10,000 Genomes (B10K) Project - Family phase.</title>
        <authorList>
            <person name="Zhang G."/>
        </authorList>
    </citation>
    <scope>NUCLEOTIDE SEQUENCE [LARGE SCALE GENOMIC DNA]</scope>
    <source>
        <strain evidence="14">B10K-DU-017-21</strain>
    </source>
</reference>
<dbReference type="PANTHER" id="PTHR11890:SF7">
    <property type="entry name" value="INTERLEUKIN-1 RECEPTOR-LIKE 1"/>
    <property type="match status" value="1"/>
</dbReference>
<comment type="similarity">
    <text evidence="2">Belongs to the interleukin-1 receptor family.</text>
</comment>
<keyword evidence="6" id="KW-0378">Hydrolase</keyword>
<gene>
    <name evidence="14" type="primary">Il1rl1</name>
    <name evidence="14" type="ORF">CENBEN_R01719</name>
</gene>
<keyword evidence="7" id="KW-1133">Transmembrane helix</keyword>
<accession>A0A852LNE0</accession>
<dbReference type="InterPro" id="IPR000157">
    <property type="entry name" value="TIR_dom"/>
</dbReference>
<name>A0A852LNE0_9AVES</name>
<keyword evidence="8" id="KW-0472">Membrane</keyword>
<keyword evidence="10" id="KW-0675">Receptor</keyword>
<evidence type="ECO:0000259" key="13">
    <source>
        <dbReference type="PROSITE" id="PS50104"/>
    </source>
</evidence>
<evidence type="ECO:0000256" key="7">
    <source>
        <dbReference type="ARBA" id="ARBA00022989"/>
    </source>
</evidence>
<evidence type="ECO:0000256" key="4">
    <source>
        <dbReference type="ARBA" id="ARBA00022729"/>
    </source>
</evidence>
<dbReference type="Pfam" id="PF01582">
    <property type="entry name" value="TIR"/>
    <property type="match status" value="1"/>
</dbReference>
<dbReference type="Proteomes" id="UP000632886">
    <property type="component" value="Unassembled WGS sequence"/>
</dbReference>
<evidence type="ECO:0000256" key="9">
    <source>
        <dbReference type="ARBA" id="ARBA00023157"/>
    </source>
</evidence>
<comment type="caution">
    <text evidence="14">The sequence shown here is derived from an EMBL/GenBank/DDBJ whole genome shotgun (WGS) entry which is preliminary data.</text>
</comment>
<dbReference type="AlphaFoldDB" id="A0A852LNE0"/>
<evidence type="ECO:0000256" key="2">
    <source>
        <dbReference type="ARBA" id="ARBA00009752"/>
    </source>
</evidence>
<dbReference type="FunFam" id="3.40.50.10140:FF:000002">
    <property type="entry name" value="Interleukin 1 receptor accessory protein"/>
    <property type="match status" value="1"/>
</dbReference>
<dbReference type="GO" id="GO:0007165">
    <property type="term" value="P:signal transduction"/>
    <property type="evidence" value="ECO:0007669"/>
    <property type="project" value="InterPro"/>
</dbReference>
<dbReference type="SUPFAM" id="SSF52200">
    <property type="entry name" value="Toll/Interleukin receptor TIR domain"/>
    <property type="match status" value="1"/>
</dbReference>